<proteinExistence type="predicted"/>
<evidence type="ECO:0000313" key="4">
    <source>
        <dbReference type="Proteomes" id="UP001224812"/>
    </source>
</evidence>
<dbReference type="AlphaFoldDB" id="A0A1H7YCX1"/>
<organism evidence="2 3">
    <name type="scientific">Phocoenobacter skyensis</name>
    <dbReference type="NCBI Taxonomy" id="97481"/>
    <lineage>
        <taxon>Bacteria</taxon>
        <taxon>Pseudomonadati</taxon>
        <taxon>Pseudomonadota</taxon>
        <taxon>Gammaproteobacteria</taxon>
        <taxon>Pasteurellales</taxon>
        <taxon>Pasteurellaceae</taxon>
        <taxon>Phocoenobacter</taxon>
    </lineage>
</organism>
<evidence type="ECO:0000313" key="3">
    <source>
        <dbReference type="Proteomes" id="UP000198883"/>
    </source>
</evidence>
<protein>
    <submittedName>
        <fullName evidence="2">Uncharacterized protein</fullName>
    </submittedName>
</protein>
<dbReference type="RefSeq" id="WP_090922400.1">
    <property type="nucleotide sequence ID" value="NZ_CP016180.1"/>
</dbReference>
<name>A0A1H7YCX1_9PAST</name>
<evidence type="ECO:0000313" key="2">
    <source>
        <dbReference type="EMBL" id="SEM43813.1"/>
    </source>
</evidence>
<reference evidence="1 4" key="3">
    <citation type="journal article" date="2023" name="Front. Microbiol.">
        <title>Phylogeography and host specificity of Pasteurellaceae pathogenic to sea-farmed fish in the north-east Atlantic.</title>
        <authorList>
            <person name="Gulla S."/>
            <person name="Colquhoun D.J."/>
            <person name="Olsen A.B."/>
            <person name="Spilsberg B."/>
            <person name="Lagesen K."/>
            <person name="Aakesson C.P."/>
            <person name="Strom S."/>
            <person name="Manji F."/>
            <person name="Birkbeck T.H."/>
            <person name="Nilsen H.K."/>
        </authorList>
    </citation>
    <scope>NUCLEOTIDE SEQUENCE [LARGE SCALE GENOMIC DNA]</scope>
    <source>
        <strain evidence="1 4">VIO11850</strain>
    </source>
</reference>
<evidence type="ECO:0000313" key="1">
    <source>
        <dbReference type="EMBL" id="MDP8085712.1"/>
    </source>
</evidence>
<gene>
    <name evidence="1" type="ORF">QJT92_07230</name>
    <name evidence="2" type="ORF">SAMN05444853_1182</name>
</gene>
<reference evidence="3" key="2">
    <citation type="submission" date="2016-10" db="EMBL/GenBank/DDBJ databases">
        <authorList>
            <person name="Varghese N."/>
            <person name="Submissions S."/>
        </authorList>
    </citation>
    <scope>NUCLEOTIDE SEQUENCE [LARGE SCALE GENOMIC DNA]</scope>
    <source>
        <strain evidence="3">DSM 24204</strain>
    </source>
</reference>
<keyword evidence="4" id="KW-1185">Reference proteome</keyword>
<dbReference type="Proteomes" id="UP001224812">
    <property type="component" value="Unassembled WGS sequence"/>
</dbReference>
<dbReference type="Proteomes" id="UP000198883">
    <property type="component" value="Unassembled WGS sequence"/>
</dbReference>
<dbReference type="STRING" id="97481.SAMN05444853_1182"/>
<reference evidence="2" key="1">
    <citation type="submission" date="2016-10" db="EMBL/GenBank/DDBJ databases">
        <authorList>
            <person name="de Groot N.N."/>
        </authorList>
    </citation>
    <scope>NUCLEOTIDE SEQUENCE [LARGE SCALE GENOMIC DNA]</scope>
    <source>
        <strain evidence="2">DSM 24204</strain>
    </source>
</reference>
<dbReference type="GeneID" id="83544213"/>
<sequence>MNIYVTYATNLESTEAKKKIEILFGLALQERESLYFGVYYCVGDKYDGQSFQLHHNRDFDDNEPLKDVPFSVLLEVSRLSVENEKLFATLDDFHLIHKEYL</sequence>
<accession>A0A1H7YCX1</accession>
<dbReference type="EMBL" id="JASAVS010000014">
    <property type="protein sequence ID" value="MDP8085712.1"/>
    <property type="molecule type" value="Genomic_DNA"/>
</dbReference>
<dbReference type="EMBL" id="FOBN01000018">
    <property type="protein sequence ID" value="SEM43813.1"/>
    <property type="molecule type" value="Genomic_DNA"/>
</dbReference>